<dbReference type="EMBL" id="CP003185">
    <property type="protein sequence ID" value="AFK94316.1"/>
    <property type="molecule type" value="Genomic_DNA"/>
</dbReference>
<organism evidence="3 4">
    <name type="scientific">Thermoanaerobacterium saccharolyticum (strain DSM 8691 / JW/SL-YS485)</name>
    <dbReference type="NCBI Taxonomy" id="1094508"/>
    <lineage>
        <taxon>Bacteria</taxon>
        <taxon>Bacillati</taxon>
        <taxon>Bacillota</taxon>
        <taxon>Clostridia</taxon>
        <taxon>Thermoanaerobacterales</taxon>
        <taxon>Thermoanaerobacteraceae</taxon>
        <taxon>Thermoanaerobacterium</taxon>
    </lineage>
</organism>
<dbReference type="SUPFAM" id="SSF52540">
    <property type="entry name" value="P-loop containing nucleoside triphosphate hydrolases"/>
    <property type="match status" value="1"/>
</dbReference>
<dbReference type="PATRIC" id="fig|1094508.3.peg.2797"/>
<keyword evidence="4" id="KW-1185">Reference proteome</keyword>
<accession>I3WBW5</accession>
<dbReference type="Proteomes" id="UP000006178">
    <property type="component" value="Plasmid pMU3262"/>
</dbReference>
<dbReference type="Gene3D" id="3.40.50.300">
    <property type="entry name" value="P-loop containing nucleotide triphosphate hydrolases"/>
    <property type="match status" value="1"/>
</dbReference>
<sequence length="412" mass="46916">MMYDENLIDELSLYIKNKMSDVSGMTPEEIEIHGEMLHKCTEGYKQAKEYVKAKIKMFLAKENIKGDDLNNLTDIIFSKNYGMDLLEEYDSNSNVNDIFVNGKDIFIKENGIHRPLDIKLKSNQDVINLIKRTLEFSGTDINPGDPIKLVDRADGSRITAVLPPIGRRPYLRVRKFTNIPIVPSVFIERKTVSEEVLEFLKKLVVGKANIVLIGDMGSGKTTFLKLLASFIPDDEPLCTIETSFELRLSDLFPQKDIIEMAENINLGWTMEKLFQIALRTSATRIICGEARGPEVNEVLEAFTRGHSGSMTTFHALTPMMAIESMARISLLDNRSKNYEAQRLSFAEGIDIVISMKQDNDVWRVMKVTEIVATNDDFYDNDIYVFENGGYVKKNNISEKLINKLRYFGVYDI</sequence>
<dbReference type="PANTHER" id="PTHR30486">
    <property type="entry name" value="TWITCHING MOTILITY PROTEIN PILT"/>
    <property type="match status" value="1"/>
</dbReference>
<dbReference type="InterPro" id="IPR001482">
    <property type="entry name" value="T2SS/T4SS_dom"/>
</dbReference>
<evidence type="ECO:0000313" key="4">
    <source>
        <dbReference type="Proteomes" id="UP000006178"/>
    </source>
</evidence>
<dbReference type="RefSeq" id="WP_014759587.1">
    <property type="nucleotide sequence ID" value="NC_017998.1"/>
</dbReference>
<evidence type="ECO:0000259" key="2">
    <source>
        <dbReference type="Pfam" id="PF00437"/>
    </source>
</evidence>
<dbReference type="AlphaFoldDB" id="I3WBW5"/>
<gene>
    <name evidence="3" type="ordered locus">Tsac_2769</name>
</gene>
<name>I3WBW5_THESW</name>
<geneLocation type="plasmid" evidence="3 4">
    <name>pMU3262</name>
</geneLocation>
<dbReference type="CDD" id="cd01130">
    <property type="entry name" value="VirB11-like_ATPase"/>
    <property type="match status" value="1"/>
</dbReference>
<dbReference type="InterPro" id="IPR027417">
    <property type="entry name" value="P-loop_NTPase"/>
</dbReference>
<dbReference type="KEGG" id="tsh:Tsac_2769"/>
<dbReference type="Pfam" id="PF00437">
    <property type="entry name" value="T2SSE"/>
    <property type="match status" value="1"/>
</dbReference>
<dbReference type="InterPro" id="IPR050921">
    <property type="entry name" value="T4SS_GSP_E_ATPase"/>
</dbReference>
<dbReference type="PANTHER" id="PTHR30486:SF6">
    <property type="entry name" value="TYPE IV PILUS RETRACTATION ATPASE PILT"/>
    <property type="match status" value="1"/>
</dbReference>
<evidence type="ECO:0000313" key="3">
    <source>
        <dbReference type="EMBL" id="AFK94316.1"/>
    </source>
</evidence>
<dbReference type="GO" id="GO:0016887">
    <property type="term" value="F:ATP hydrolysis activity"/>
    <property type="evidence" value="ECO:0007669"/>
    <property type="project" value="InterPro"/>
</dbReference>
<evidence type="ECO:0000256" key="1">
    <source>
        <dbReference type="ARBA" id="ARBA00006611"/>
    </source>
</evidence>
<proteinExistence type="inferred from homology"/>
<feature type="domain" description="Bacterial type II secretion system protein E" evidence="2">
    <location>
        <begin position="187"/>
        <end position="329"/>
    </location>
</feature>
<keyword evidence="3" id="KW-0614">Plasmid</keyword>
<reference evidence="3 4" key="1">
    <citation type="journal article" date="2014" name="Appl. Environ. Microbiol.">
        <title>Profile of Secreted Hydrolases, Associated Proteins, and SlpA in Thermoanaerobacterium saccharolyticum during the Degradation of Hemicellulose.</title>
        <authorList>
            <person name="Currie D.H."/>
            <person name="Guss A.M."/>
            <person name="Herring C.D."/>
            <person name="Giannone R.J."/>
            <person name="Johnson C.M."/>
            <person name="Lankford P.K."/>
            <person name="Brown S.D."/>
            <person name="Hettich R.L."/>
            <person name="Lynd L.R."/>
        </authorList>
    </citation>
    <scope>NUCLEOTIDE SEQUENCE [LARGE SCALE GENOMIC DNA]</scope>
    <source>
        <strain evidence="4">DSM 8691 / JW/SL-YS485</strain>
    </source>
</reference>
<protein>
    <submittedName>
        <fullName evidence="3">Type II secretion system protein E</fullName>
    </submittedName>
</protein>
<dbReference type="BioCyc" id="TSAC1094508:GLMA-2815-MONOMER"/>
<dbReference type="Gene3D" id="3.30.450.380">
    <property type="match status" value="1"/>
</dbReference>
<comment type="similarity">
    <text evidence="1">Belongs to the GSP E family.</text>
</comment>